<dbReference type="Proteomes" id="UP000199515">
    <property type="component" value="Unassembled WGS sequence"/>
</dbReference>
<dbReference type="GO" id="GO:0016787">
    <property type="term" value="F:hydrolase activity"/>
    <property type="evidence" value="ECO:0007669"/>
    <property type="project" value="UniProtKB-KW"/>
</dbReference>
<feature type="domain" description="AB hydrolase-1" evidence="2">
    <location>
        <begin position="26"/>
        <end position="261"/>
    </location>
</feature>
<evidence type="ECO:0000259" key="2">
    <source>
        <dbReference type="Pfam" id="PF00561"/>
    </source>
</evidence>
<accession>A0A1H3NIH9</accession>
<proteinExistence type="predicted"/>
<dbReference type="Pfam" id="PF00561">
    <property type="entry name" value="Abhydrolase_1"/>
    <property type="match status" value="1"/>
</dbReference>
<dbReference type="EMBL" id="FNON01000007">
    <property type="protein sequence ID" value="SDY88628.1"/>
    <property type="molecule type" value="Genomic_DNA"/>
</dbReference>
<evidence type="ECO:0000313" key="4">
    <source>
        <dbReference type="Proteomes" id="UP000199515"/>
    </source>
</evidence>
<dbReference type="InterPro" id="IPR000639">
    <property type="entry name" value="Epox_hydrolase-like"/>
</dbReference>
<dbReference type="PANTHER" id="PTHR43329">
    <property type="entry name" value="EPOXIDE HYDROLASE"/>
    <property type="match status" value="1"/>
</dbReference>
<dbReference type="PRINTS" id="PR00412">
    <property type="entry name" value="EPOXHYDRLASE"/>
</dbReference>
<dbReference type="STRING" id="589385.SAMN05421504_107316"/>
<gene>
    <name evidence="3" type="ORF">SAMN05421504_107316</name>
</gene>
<organism evidence="3 4">
    <name type="scientific">Amycolatopsis xylanica</name>
    <dbReference type="NCBI Taxonomy" id="589385"/>
    <lineage>
        <taxon>Bacteria</taxon>
        <taxon>Bacillati</taxon>
        <taxon>Actinomycetota</taxon>
        <taxon>Actinomycetes</taxon>
        <taxon>Pseudonocardiales</taxon>
        <taxon>Pseudonocardiaceae</taxon>
        <taxon>Amycolatopsis</taxon>
    </lineage>
</organism>
<dbReference type="InterPro" id="IPR000073">
    <property type="entry name" value="AB_hydrolase_1"/>
</dbReference>
<dbReference type="RefSeq" id="WP_091294789.1">
    <property type="nucleotide sequence ID" value="NZ_FNON01000007.1"/>
</dbReference>
<keyword evidence="4" id="KW-1185">Reference proteome</keyword>
<protein>
    <submittedName>
        <fullName evidence="3">Pimeloyl-ACP methyl ester carboxylesterase</fullName>
    </submittedName>
</protein>
<dbReference type="InterPro" id="IPR029058">
    <property type="entry name" value="AB_hydrolase_fold"/>
</dbReference>
<evidence type="ECO:0000313" key="3">
    <source>
        <dbReference type="EMBL" id="SDY88628.1"/>
    </source>
</evidence>
<dbReference type="SUPFAM" id="SSF53474">
    <property type="entry name" value="alpha/beta-Hydrolases"/>
    <property type="match status" value="1"/>
</dbReference>
<dbReference type="Gene3D" id="3.40.50.1820">
    <property type="entry name" value="alpha/beta hydrolase"/>
    <property type="match status" value="1"/>
</dbReference>
<dbReference type="OrthoDB" id="2987348at2"/>
<reference evidence="3 4" key="1">
    <citation type="submission" date="2016-10" db="EMBL/GenBank/DDBJ databases">
        <authorList>
            <person name="de Groot N.N."/>
        </authorList>
    </citation>
    <scope>NUCLEOTIDE SEQUENCE [LARGE SCALE GENOMIC DNA]</scope>
    <source>
        <strain evidence="3 4">CPCC 202699</strain>
    </source>
</reference>
<dbReference type="AlphaFoldDB" id="A0A1H3NIH9"/>
<evidence type="ECO:0000256" key="1">
    <source>
        <dbReference type="ARBA" id="ARBA00022801"/>
    </source>
</evidence>
<sequence length="277" mass="30829">MTDHLSIPTPAGTFDAIAAGPEDGRPVLLLHGFPEAAIAWEDVLYRLEREGVRAVAPDQRGYSPGVRPENAVDYGIDDLVGDVVAIADELGWGRFDLVGHDWGAAVAWHTADQHPDRLRTLTAVSTPHPAALAEAHKTDEDQHLRSQYMTEWRQPRTTERKMSANNFEAIRQMFDYRVTPGRIAEYILRLSEPGALTAALNWYRAGKPHGRIGKIDVPTLYVWSTEDVAFGSVAALDTENWVSAAYRFEMFEDVSHWVLEEVPDALTAVLLEHLGAH</sequence>
<keyword evidence="1" id="KW-0378">Hydrolase</keyword>
<name>A0A1H3NIH9_9PSEU</name>